<accession>A0A0G0HB87</accession>
<dbReference type="AlphaFoldDB" id="A0A0G0HB87"/>
<gene>
    <name evidence="1" type="ORF">US50_C0005G0026</name>
</gene>
<dbReference type="EMBL" id="LBTF01000005">
    <property type="protein sequence ID" value="KKQ35790.1"/>
    <property type="molecule type" value="Genomic_DNA"/>
</dbReference>
<dbReference type="Proteomes" id="UP000033876">
    <property type="component" value="Unassembled WGS sequence"/>
</dbReference>
<sequence>MSIKKIINDDSAPMDLVDLTSKKVGYRLVKGFNMLDPETETKPVSKRKKVTLHDDPLDYFRDNGSDDIFLE</sequence>
<organism evidence="1 2">
    <name type="scientific">Candidatus Nomurabacteria bacterium GW2011_GWB1_37_5</name>
    <dbReference type="NCBI Taxonomy" id="1618742"/>
    <lineage>
        <taxon>Bacteria</taxon>
        <taxon>Candidatus Nomuraibacteriota</taxon>
    </lineage>
</organism>
<reference evidence="1 2" key="1">
    <citation type="journal article" date="2015" name="Nature">
        <title>rRNA introns, odd ribosomes, and small enigmatic genomes across a large radiation of phyla.</title>
        <authorList>
            <person name="Brown C.T."/>
            <person name="Hug L.A."/>
            <person name="Thomas B.C."/>
            <person name="Sharon I."/>
            <person name="Castelle C.J."/>
            <person name="Singh A."/>
            <person name="Wilkins M.J."/>
            <person name="Williams K.H."/>
            <person name="Banfield J.F."/>
        </authorList>
    </citation>
    <scope>NUCLEOTIDE SEQUENCE [LARGE SCALE GENOMIC DNA]</scope>
</reference>
<protein>
    <submittedName>
        <fullName evidence="1">Uncharacterized protein</fullName>
    </submittedName>
</protein>
<comment type="caution">
    <text evidence="1">The sequence shown here is derived from an EMBL/GenBank/DDBJ whole genome shotgun (WGS) entry which is preliminary data.</text>
</comment>
<evidence type="ECO:0000313" key="1">
    <source>
        <dbReference type="EMBL" id="KKQ35790.1"/>
    </source>
</evidence>
<proteinExistence type="predicted"/>
<name>A0A0G0HB87_9BACT</name>
<evidence type="ECO:0000313" key="2">
    <source>
        <dbReference type="Proteomes" id="UP000033876"/>
    </source>
</evidence>